<evidence type="ECO:0000313" key="3">
    <source>
        <dbReference type="Proteomes" id="UP001303285"/>
    </source>
</evidence>
<dbReference type="EC" id="3.1.3.16" evidence="2"/>
<reference evidence="2 3" key="1">
    <citation type="submission" date="2023-12" db="EMBL/GenBank/DDBJ databases">
        <title>Baltic Sea Cyanobacteria.</title>
        <authorList>
            <person name="Delbaje E."/>
            <person name="Fewer D.P."/>
            <person name="Shishido T.K."/>
        </authorList>
    </citation>
    <scope>NUCLEOTIDE SEQUENCE [LARGE SCALE GENOMIC DNA]</scope>
    <source>
        <strain evidence="2 3">UHCC 0060</strain>
    </source>
</reference>
<evidence type="ECO:0000259" key="1">
    <source>
        <dbReference type="Pfam" id="PF13672"/>
    </source>
</evidence>
<organism evidence="2 3">
    <name type="scientific">Nodularia spumigena UHCC 0060</name>
    <dbReference type="NCBI Taxonomy" id="3110300"/>
    <lineage>
        <taxon>Bacteria</taxon>
        <taxon>Bacillati</taxon>
        <taxon>Cyanobacteriota</taxon>
        <taxon>Cyanophyceae</taxon>
        <taxon>Nostocales</taxon>
        <taxon>Nodulariaceae</taxon>
        <taxon>Nodularia</taxon>
    </lineage>
</organism>
<evidence type="ECO:0000313" key="2">
    <source>
        <dbReference type="EMBL" id="MEA5607823.1"/>
    </source>
</evidence>
<protein>
    <submittedName>
        <fullName evidence="2">PP2C family serine/threonine-protein phosphatase</fullName>
        <ecNumber evidence="2">3.1.3.16</ecNumber>
    </submittedName>
</protein>
<dbReference type="RefSeq" id="WP_323244843.1">
    <property type="nucleotide sequence ID" value="NZ_JAYGHK010000016.1"/>
</dbReference>
<gene>
    <name evidence="2" type="ORF">VB695_06990</name>
</gene>
<dbReference type="Pfam" id="PF13672">
    <property type="entry name" value="PP2C_2"/>
    <property type="match status" value="1"/>
</dbReference>
<dbReference type="SUPFAM" id="SSF81606">
    <property type="entry name" value="PP2C-like"/>
    <property type="match status" value="1"/>
</dbReference>
<name>A0ABU5UNJ5_NODSP</name>
<dbReference type="GO" id="GO:0004722">
    <property type="term" value="F:protein serine/threonine phosphatase activity"/>
    <property type="evidence" value="ECO:0007669"/>
    <property type="project" value="UniProtKB-EC"/>
</dbReference>
<accession>A0ABU5UNJ5</accession>
<dbReference type="InterPro" id="IPR001932">
    <property type="entry name" value="PPM-type_phosphatase-like_dom"/>
</dbReference>
<dbReference type="Gene3D" id="3.60.40.10">
    <property type="entry name" value="PPM-type phosphatase domain"/>
    <property type="match status" value="1"/>
</dbReference>
<keyword evidence="2" id="KW-0378">Hydrolase</keyword>
<dbReference type="EMBL" id="JAYGHK010000016">
    <property type="protein sequence ID" value="MEA5607823.1"/>
    <property type="molecule type" value="Genomic_DNA"/>
</dbReference>
<comment type="caution">
    <text evidence="2">The sequence shown here is derived from an EMBL/GenBank/DDBJ whole genome shotgun (WGS) entry which is preliminary data.</text>
</comment>
<feature type="domain" description="PPM-type phosphatase" evidence="1">
    <location>
        <begin position="11"/>
        <end position="235"/>
    </location>
</feature>
<proteinExistence type="predicted"/>
<dbReference type="InterPro" id="IPR036457">
    <property type="entry name" value="PPM-type-like_dom_sf"/>
</dbReference>
<dbReference type="Proteomes" id="UP001303285">
    <property type="component" value="Unassembled WGS sequence"/>
</dbReference>
<sequence>MRWKAIARYDVGTSHQSQELPCQDYGDYGIFQDVIVGVVADGAGSAKYSDVGSELAVKTVLNCFENINQISDQQGFSQPLSQKETENVFVEIVKEVIAKLCQLASEKDYAVNDLACTLLVFIATPHWLGAMQIGDGFIVVRPQDSEDYQLLFQPDKGEFANETTFITSKDALAEMQVKVISEPQKFICASTDGLEKLAIRISDWKPFSPFFKPFEEYLEETANPEDEAEYLVNFLKSERLNARTDDDKTLLLCLWENN</sequence>
<keyword evidence="3" id="KW-1185">Reference proteome</keyword>